<feature type="domain" description="IMP dehydrogenase/GMP reductase" evidence="4">
    <location>
        <begin position="36"/>
        <end position="391"/>
    </location>
</feature>
<dbReference type="PANTHER" id="PTHR11911">
    <property type="entry name" value="INOSINE-5-MONOPHOSPHATE DEHYDROGENASE RELATED"/>
    <property type="match status" value="1"/>
</dbReference>
<dbReference type="EMBL" id="CABFVA020000086">
    <property type="protein sequence ID" value="VVM07269.1"/>
    <property type="molecule type" value="Genomic_DNA"/>
</dbReference>
<dbReference type="AlphaFoldDB" id="A0A5E6MCV8"/>
<keyword evidence="3" id="KW-0520">NAD</keyword>
<dbReference type="InterPro" id="IPR005990">
    <property type="entry name" value="IMP_DH"/>
</dbReference>
<comment type="similarity">
    <text evidence="1">Belongs to the IMPDH/GMPR family.</text>
</comment>
<evidence type="ECO:0000256" key="1">
    <source>
        <dbReference type="ARBA" id="ARBA00005502"/>
    </source>
</evidence>
<dbReference type="InterPro" id="IPR013785">
    <property type="entry name" value="Aldolase_TIM"/>
</dbReference>
<reference evidence="5 6" key="1">
    <citation type="submission" date="2019-09" db="EMBL/GenBank/DDBJ databases">
        <authorList>
            <person name="Cremers G."/>
        </authorList>
    </citation>
    <scope>NUCLEOTIDE SEQUENCE [LARGE SCALE GENOMIC DNA]</scope>
    <source>
        <strain evidence="5">4A</strain>
    </source>
</reference>
<evidence type="ECO:0000313" key="6">
    <source>
        <dbReference type="Proteomes" id="UP000334923"/>
    </source>
</evidence>
<dbReference type="Pfam" id="PF00478">
    <property type="entry name" value="IMPDH"/>
    <property type="match status" value="1"/>
</dbReference>
<sequence length="413" mass="43694">MSVVLGGTASDRQRRERGNLIMGMWIGKNRKARVCYGFDEISLVPGRITINPDEVDTSFTIPHPSGEPLRLKIPILASAMDGVTDVPFCVEMARLGGLGILNLEGVQTRYEDPRAVIQEIISADQGKVTELLQKIYSAPIQENLIAKRIEEIKAQGVPAAVSAIPQKALAFGAIAQEVGVDLFLIQSTVSTAKHISRQYPSLDLSAFCRQMRAPVIIGNAVTYDVVLDLMECGVSGVLIGVGPGAACTSRGVLGLGVPQVTATVDSAAARDAYYKKTGRYVPIITDGGMRRGGDLCKAIACGGDAAMIGSAFARAEESPGRGSHWGMATPHANLPRGTRIQMGISGPLRQILFGPATVDDGSQNLVGALMTSMGNAGAATIREFQETEVIIAPSIQSEGKLFQMVQSVGMGTR</sequence>
<evidence type="ECO:0000256" key="3">
    <source>
        <dbReference type="ARBA" id="ARBA00023027"/>
    </source>
</evidence>
<dbReference type="Gene3D" id="3.20.20.70">
    <property type="entry name" value="Aldolase class I"/>
    <property type="match status" value="1"/>
</dbReference>
<gene>
    <name evidence="5" type="primary">IMPDH</name>
    <name evidence="5" type="synonym">guaB</name>
    <name evidence="5" type="ORF">MAMT_01638</name>
</gene>
<dbReference type="CDD" id="cd00381">
    <property type="entry name" value="IMPDH"/>
    <property type="match status" value="1"/>
</dbReference>
<accession>A0A5E6MCV8</accession>
<keyword evidence="6" id="KW-1185">Reference proteome</keyword>
<evidence type="ECO:0000259" key="4">
    <source>
        <dbReference type="Pfam" id="PF00478"/>
    </source>
</evidence>
<evidence type="ECO:0000313" key="5">
    <source>
        <dbReference type="EMBL" id="VVM07269.1"/>
    </source>
</evidence>
<proteinExistence type="inferred from homology"/>
<dbReference type="PANTHER" id="PTHR11911:SF85">
    <property type="entry name" value="INOSINE-5'-MONOPHOSPHATE DEHYDROGENASE"/>
    <property type="match status" value="1"/>
</dbReference>
<dbReference type="SUPFAM" id="SSF51412">
    <property type="entry name" value="Inosine monophosphate dehydrogenase (IMPDH)"/>
    <property type="match status" value="1"/>
</dbReference>
<dbReference type="EC" id="1.1.1.205" evidence="5"/>
<protein>
    <submittedName>
        <fullName evidence="5">IMP dehydrogenase</fullName>
        <ecNumber evidence="5">1.1.1.205</ecNumber>
    </submittedName>
</protein>
<dbReference type="NCBIfam" id="TIGR01304">
    <property type="entry name" value="IMP_DH_rel_2"/>
    <property type="match status" value="1"/>
</dbReference>
<keyword evidence="2 5" id="KW-0560">Oxidoreductase</keyword>
<dbReference type="GO" id="GO:0006183">
    <property type="term" value="P:GTP biosynthetic process"/>
    <property type="evidence" value="ECO:0007669"/>
    <property type="project" value="TreeGrafter"/>
</dbReference>
<name>A0A5E6MCV8_9BACT</name>
<dbReference type="SMART" id="SM01240">
    <property type="entry name" value="IMPDH"/>
    <property type="match status" value="1"/>
</dbReference>
<dbReference type="InterPro" id="IPR005992">
    <property type="entry name" value="IMP_DH-rel2"/>
</dbReference>
<dbReference type="Proteomes" id="UP000334923">
    <property type="component" value="Unassembled WGS sequence"/>
</dbReference>
<organism evidence="5 6">
    <name type="scientific">Methylacidimicrobium tartarophylax</name>
    <dbReference type="NCBI Taxonomy" id="1041768"/>
    <lineage>
        <taxon>Bacteria</taxon>
        <taxon>Pseudomonadati</taxon>
        <taxon>Verrucomicrobiota</taxon>
        <taxon>Methylacidimicrobium</taxon>
    </lineage>
</organism>
<dbReference type="GO" id="GO:0003938">
    <property type="term" value="F:IMP dehydrogenase activity"/>
    <property type="evidence" value="ECO:0007669"/>
    <property type="project" value="UniProtKB-EC"/>
</dbReference>
<dbReference type="InterPro" id="IPR001093">
    <property type="entry name" value="IMP_DH_GMPRt"/>
</dbReference>
<evidence type="ECO:0000256" key="2">
    <source>
        <dbReference type="ARBA" id="ARBA00023002"/>
    </source>
</evidence>